<accession>A0A0V0XDG8</accession>
<evidence type="ECO:0000256" key="1">
    <source>
        <dbReference type="SAM" id="Phobius"/>
    </source>
</evidence>
<keyword evidence="1" id="KW-0472">Membrane</keyword>
<evidence type="ECO:0000313" key="2">
    <source>
        <dbReference type="EMBL" id="KRX86058.1"/>
    </source>
</evidence>
<proteinExistence type="predicted"/>
<keyword evidence="1" id="KW-0812">Transmembrane</keyword>
<keyword evidence="1" id="KW-1133">Transmembrane helix</keyword>
<dbReference type="AlphaFoldDB" id="A0A0V0XDG8"/>
<gene>
    <name evidence="2" type="ORF">T4E_6331</name>
</gene>
<sequence>LVKRRFQVQLYVWRMLVFITLLAQLRLMWKLAIN</sequence>
<feature type="transmembrane region" description="Helical" evidence="1">
    <location>
        <begin position="12"/>
        <end position="29"/>
    </location>
</feature>
<reference evidence="2 3" key="1">
    <citation type="submission" date="2015-01" db="EMBL/GenBank/DDBJ databases">
        <title>Evolution of Trichinella species and genotypes.</title>
        <authorList>
            <person name="Korhonen P.K."/>
            <person name="Edoardo P."/>
            <person name="Giuseppe L.R."/>
            <person name="Gasser R.B."/>
        </authorList>
    </citation>
    <scope>NUCLEOTIDE SEQUENCE [LARGE SCALE GENOMIC DNA]</scope>
    <source>
        <strain evidence="2">ISS141</strain>
    </source>
</reference>
<organism evidence="2 3">
    <name type="scientific">Trichinella pseudospiralis</name>
    <name type="common">Parasitic roundworm</name>
    <dbReference type="NCBI Taxonomy" id="6337"/>
    <lineage>
        <taxon>Eukaryota</taxon>
        <taxon>Metazoa</taxon>
        <taxon>Ecdysozoa</taxon>
        <taxon>Nematoda</taxon>
        <taxon>Enoplea</taxon>
        <taxon>Dorylaimia</taxon>
        <taxon>Trichinellida</taxon>
        <taxon>Trichinellidae</taxon>
        <taxon>Trichinella</taxon>
    </lineage>
</organism>
<feature type="non-terminal residue" evidence="2">
    <location>
        <position position="1"/>
    </location>
</feature>
<name>A0A0V0XDG8_TRIPS</name>
<comment type="caution">
    <text evidence="2">The sequence shown here is derived from an EMBL/GenBank/DDBJ whole genome shotgun (WGS) entry which is preliminary data.</text>
</comment>
<feature type="non-terminal residue" evidence="2">
    <location>
        <position position="34"/>
    </location>
</feature>
<protein>
    <submittedName>
        <fullName evidence="2">Uncharacterized protein</fullName>
    </submittedName>
</protein>
<dbReference type="EMBL" id="JYDU01000507">
    <property type="protein sequence ID" value="KRX86058.1"/>
    <property type="molecule type" value="Genomic_DNA"/>
</dbReference>
<evidence type="ECO:0000313" key="3">
    <source>
        <dbReference type="Proteomes" id="UP000054815"/>
    </source>
</evidence>
<dbReference type="Proteomes" id="UP000054815">
    <property type="component" value="Unassembled WGS sequence"/>
</dbReference>